<proteinExistence type="predicted"/>
<dbReference type="KEGG" id="meme:HYG87_10840"/>
<sequence length="290" mass="34090">MFERVTHCAFSDESEYNTGQYQSIGMISIPQDDLENIESTFLSICSKYGFNNLRHVKWHELRSANMRFCVSEIINLTINYAVNEKLRADILVWDTQDSRHNISGRDDGENLARMYYKLLKDVLMKRWPKNSVWEVYADQNNIIDWEKLVKLLNNKGLIQFNEQDKDGNFKLNILNQYKLKIIPSAPQKKPLIQLADIFAGMAIYSRTNFEKWKESKIPQVQTRLFPIEIKLSRRDRERCLVLEAFKNTCSGKKMGVSLNSTKGLKTWQPTNPINFWFYQPQHEKDKAPTH</sequence>
<dbReference type="InterPro" id="IPR024524">
    <property type="entry name" value="DUF3800"/>
</dbReference>
<name>A0A8T8K6G0_9EURY</name>
<gene>
    <name evidence="1" type="ORF">HYG87_10840</name>
</gene>
<accession>A0A8T8K6G0</accession>
<dbReference type="GeneID" id="64821267"/>
<dbReference type="EMBL" id="CP058560">
    <property type="protein sequence ID" value="QUH24218.1"/>
    <property type="molecule type" value="Genomic_DNA"/>
</dbReference>
<reference evidence="1" key="1">
    <citation type="submission" date="2020-07" db="EMBL/GenBank/DDBJ databases">
        <title>Methanobacterium. sp. MethCan genome.</title>
        <authorList>
            <person name="Postec A."/>
            <person name="Quemeneur M."/>
        </authorList>
    </citation>
    <scope>NUCLEOTIDE SEQUENCE</scope>
    <source>
        <strain evidence="1">MethCAN</strain>
    </source>
</reference>
<dbReference type="OrthoDB" id="82533at2157"/>
<organism evidence="1 2">
    <name type="scientific">Methanobacterium alkalithermotolerans</name>
    <dbReference type="NCBI Taxonomy" id="2731220"/>
    <lineage>
        <taxon>Archaea</taxon>
        <taxon>Methanobacteriati</taxon>
        <taxon>Methanobacteriota</taxon>
        <taxon>Methanomada group</taxon>
        <taxon>Methanobacteria</taxon>
        <taxon>Methanobacteriales</taxon>
        <taxon>Methanobacteriaceae</taxon>
        <taxon>Methanobacterium</taxon>
    </lineage>
</organism>
<dbReference type="Pfam" id="PF12686">
    <property type="entry name" value="DUF3800"/>
    <property type="match status" value="1"/>
</dbReference>
<keyword evidence="2" id="KW-1185">Reference proteome</keyword>
<evidence type="ECO:0000313" key="2">
    <source>
        <dbReference type="Proteomes" id="UP000681041"/>
    </source>
</evidence>
<evidence type="ECO:0000313" key="1">
    <source>
        <dbReference type="EMBL" id="QUH24218.1"/>
    </source>
</evidence>
<dbReference type="Proteomes" id="UP000681041">
    <property type="component" value="Chromosome"/>
</dbReference>
<protein>
    <submittedName>
        <fullName evidence="1">DUF3800 domain-containing protein</fullName>
    </submittedName>
</protein>
<dbReference type="AlphaFoldDB" id="A0A8T8K6G0"/>
<dbReference type="RefSeq" id="WP_211533177.1">
    <property type="nucleotide sequence ID" value="NZ_CP058560.1"/>
</dbReference>